<dbReference type="Proteomes" id="UP000032233">
    <property type="component" value="Unassembled WGS sequence"/>
</dbReference>
<name>A0A0D2J760_9BACT</name>
<keyword evidence="2" id="KW-1185">Reference proteome</keyword>
<dbReference type="EMBL" id="AZAC01000014">
    <property type="protein sequence ID" value="KIX14004.1"/>
    <property type="molecule type" value="Genomic_DNA"/>
</dbReference>
<proteinExistence type="predicted"/>
<organism evidence="1 2">
    <name type="scientific">Dethiosulfatarculus sandiegensis</name>
    <dbReference type="NCBI Taxonomy" id="1429043"/>
    <lineage>
        <taxon>Bacteria</taxon>
        <taxon>Pseudomonadati</taxon>
        <taxon>Thermodesulfobacteriota</taxon>
        <taxon>Desulfarculia</taxon>
        <taxon>Desulfarculales</taxon>
        <taxon>Desulfarculaceae</taxon>
        <taxon>Dethiosulfatarculus</taxon>
    </lineage>
</organism>
<dbReference type="STRING" id="1429043.X474_13060"/>
<accession>A0A0D2J760</accession>
<dbReference type="InParanoid" id="A0A0D2J760"/>
<dbReference type="RefSeq" id="WP_044348989.1">
    <property type="nucleotide sequence ID" value="NZ_AZAC01000014.1"/>
</dbReference>
<protein>
    <submittedName>
        <fullName evidence="1">Uncharacterized protein</fullName>
    </submittedName>
</protein>
<gene>
    <name evidence="1" type="ORF">X474_13060</name>
</gene>
<evidence type="ECO:0000313" key="2">
    <source>
        <dbReference type="Proteomes" id="UP000032233"/>
    </source>
</evidence>
<sequence length="367" mass="40671">MIDLLKTIPGLETPDLLKPLFNNQTSQNIQANQGSGLLGLGGYQPPAQGQNLINTLQGQNQGANQLAPVAPLNQQTQVQPEPKPEPIRIPNASSFSGPPGWLDSLVRSTATGPNGMDYWWNQNQKDYQNSKQDLNKRWYQNYGSDSRAGKWLSDLRTSSGQALNDQKAQHDKWWGDAQNAYGQYQSAIDQMAGAPALYDQWVDQAGKAYLNRQDPFEDTLRNPLNRMSASGAFDSSLTRDVTTDLARQRAKGFQEHQEQLNTQALELKAQNLAQMADARGNAAQLGGLMADQALSGRNDIWNQLLQSRQNEAQLAANLADQAWASRLGYYNSLNQNDLNSLNWLGNLGNLARYNTSNTPQLNILPYL</sequence>
<reference evidence="1 2" key="1">
    <citation type="submission" date="2013-11" db="EMBL/GenBank/DDBJ databases">
        <title>Metagenomic analysis of a methanogenic consortium involved in long chain n-alkane degradation.</title>
        <authorList>
            <person name="Davidova I.A."/>
            <person name="Callaghan A.V."/>
            <person name="Wawrik B."/>
            <person name="Pruitt S."/>
            <person name="Marks C."/>
            <person name="Duncan K.E."/>
            <person name="Suflita J.M."/>
        </authorList>
    </citation>
    <scope>NUCLEOTIDE SEQUENCE [LARGE SCALE GENOMIC DNA]</scope>
    <source>
        <strain evidence="1 2">SPR</strain>
    </source>
</reference>
<evidence type="ECO:0000313" key="1">
    <source>
        <dbReference type="EMBL" id="KIX14004.1"/>
    </source>
</evidence>
<comment type="caution">
    <text evidence="1">The sequence shown here is derived from an EMBL/GenBank/DDBJ whole genome shotgun (WGS) entry which is preliminary data.</text>
</comment>
<dbReference type="AlphaFoldDB" id="A0A0D2J760"/>